<protein>
    <submittedName>
        <fullName evidence="1">Uncharacterized protein</fullName>
    </submittedName>
</protein>
<comment type="caution">
    <text evidence="1">The sequence shown here is derived from an EMBL/GenBank/DDBJ whole genome shotgun (WGS) entry which is preliminary data.</text>
</comment>
<organism evidence="1">
    <name type="scientific">marine sediment metagenome</name>
    <dbReference type="NCBI Taxonomy" id="412755"/>
    <lineage>
        <taxon>unclassified sequences</taxon>
        <taxon>metagenomes</taxon>
        <taxon>ecological metagenomes</taxon>
    </lineage>
</organism>
<evidence type="ECO:0000313" key="1">
    <source>
        <dbReference type="EMBL" id="KKK99628.1"/>
    </source>
</evidence>
<accession>A0A0F9A0G5</accession>
<dbReference type="AlphaFoldDB" id="A0A0F9A0G5"/>
<proteinExistence type="predicted"/>
<reference evidence="1" key="1">
    <citation type="journal article" date="2015" name="Nature">
        <title>Complex archaea that bridge the gap between prokaryotes and eukaryotes.</title>
        <authorList>
            <person name="Spang A."/>
            <person name="Saw J.H."/>
            <person name="Jorgensen S.L."/>
            <person name="Zaremba-Niedzwiedzka K."/>
            <person name="Martijn J."/>
            <person name="Lind A.E."/>
            <person name="van Eijk R."/>
            <person name="Schleper C."/>
            <person name="Guy L."/>
            <person name="Ettema T.J."/>
        </authorList>
    </citation>
    <scope>NUCLEOTIDE SEQUENCE</scope>
</reference>
<sequence length="103" mass="11965">MERLNLEFFELCERRHNTGADEYGPLKFLDVNLPEFIYEELADFANYARFLYISVRLLEEIQHGFLIRDPAHPTPGDESLAVLGGYTLFRNNCRQCRLYGSGS</sequence>
<gene>
    <name evidence="1" type="ORF">LCGC14_2630830</name>
</gene>
<dbReference type="EMBL" id="LAZR01045123">
    <property type="protein sequence ID" value="KKK99628.1"/>
    <property type="molecule type" value="Genomic_DNA"/>
</dbReference>
<name>A0A0F9A0G5_9ZZZZ</name>
<feature type="non-terminal residue" evidence="1">
    <location>
        <position position="103"/>
    </location>
</feature>